<dbReference type="Pfam" id="PF13860">
    <property type="entry name" value="FlgD_ig"/>
    <property type="match status" value="1"/>
</dbReference>
<dbReference type="InterPro" id="IPR013783">
    <property type="entry name" value="Ig-like_fold"/>
</dbReference>
<dbReference type="InterPro" id="IPR012341">
    <property type="entry name" value="6hp_glycosidase-like_sf"/>
</dbReference>
<dbReference type="Gene3D" id="2.60.40.4070">
    <property type="match status" value="1"/>
</dbReference>
<keyword evidence="3 6" id="KW-0119">Carbohydrate metabolism</keyword>
<evidence type="ECO:0000313" key="12">
    <source>
        <dbReference type="EMBL" id="EHO42688.1"/>
    </source>
</evidence>
<protein>
    <recommendedName>
        <fullName evidence="7">Endoglucanase</fullName>
        <ecNumber evidence="7">3.2.1.4</ecNumber>
    </recommendedName>
</protein>
<feature type="domain" description="Glycoside hydrolase family 9" evidence="8">
    <location>
        <begin position="114"/>
        <end position="559"/>
    </location>
</feature>
<evidence type="ECO:0000313" key="14">
    <source>
        <dbReference type="Proteomes" id="UP000183868"/>
    </source>
</evidence>
<dbReference type="NCBIfam" id="TIGR04183">
    <property type="entry name" value="Por_Secre_tail"/>
    <property type="match status" value="1"/>
</dbReference>
<dbReference type="SUPFAM" id="SSF81296">
    <property type="entry name" value="E set domains"/>
    <property type="match status" value="1"/>
</dbReference>
<feature type="chain" id="PRO_5010395793" description="Endoglucanase" evidence="7">
    <location>
        <begin position="22"/>
        <end position="672"/>
    </location>
</feature>
<evidence type="ECO:0000259" key="8">
    <source>
        <dbReference type="Pfam" id="PF00759"/>
    </source>
</evidence>
<dbReference type="Gene3D" id="1.50.10.10">
    <property type="match status" value="1"/>
</dbReference>
<name>H1XTS1_CALAY</name>
<dbReference type="GO" id="GO:0008810">
    <property type="term" value="F:cellulase activity"/>
    <property type="evidence" value="ECO:0007669"/>
    <property type="project" value="UniProtKB-EC"/>
</dbReference>
<feature type="domain" description="Cellulase Ig-like" evidence="9">
    <location>
        <begin position="21"/>
        <end position="99"/>
    </location>
</feature>
<dbReference type="PROSITE" id="PS00698">
    <property type="entry name" value="GH9_3"/>
    <property type="match status" value="1"/>
</dbReference>
<comment type="catalytic activity">
    <reaction evidence="7">
        <text>Endohydrolysis of (1-&gt;4)-beta-D-glucosidic linkages in cellulose, lichenin and cereal beta-D-glucans.</text>
        <dbReference type="EC" id="3.2.1.4"/>
    </reaction>
</comment>
<dbReference type="KEGG" id="caby:Cabys_1959"/>
<dbReference type="InterPro" id="IPR004197">
    <property type="entry name" value="Cellulase_Ig-like"/>
</dbReference>
<evidence type="ECO:0000256" key="1">
    <source>
        <dbReference type="ARBA" id="ARBA00007072"/>
    </source>
</evidence>
<organism evidence="12 13">
    <name type="scientific">Caldithrix abyssi DSM 13497</name>
    <dbReference type="NCBI Taxonomy" id="880073"/>
    <lineage>
        <taxon>Bacteria</taxon>
        <taxon>Pseudomonadati</taxon>
        <taxon>Calditrichota</taxon>
        <taxon>Calditrichia</taxon>
        <taxon>Calditrichales</taxon>
        <taxon>Calditrichaceae</taxon>
        <taxon>Caldithrix</taxon>
    </lineage>
</organism>
<dbReference type="RefSeq" id="WP_006930043.1">
    <property type="nucleotide sequence ID" value="NZ_CM001402.1"/>
</dbReference>
<keyword evidence="7" id="KW-0136">Cellulose degradation</keyword>
<comment type="similarity">
    <text evidence="1 6 7">Belongs to the glycosyl hydrolase 9 (cellulase E) family.</text>
</comment>
<keyword evidence="7" id="KW-0732">Signal</keyword>
<evidence type="ECO:0000313" key="11">
    <source>
        <dbReference type="EMBL" id="APF18708.1"/>
    </source>
</evidence>
<dbReference type="Gene3D" id="2.60.40.10">
    <property type="entry name" value="Immunoglobulins"/>
    <property type="match status" value="1"/>
</dbReference>
<dbReference type="EMBL" id="CM001402">
    <property type="protein sequence ID" value="EHO42688.1"/>
    <property type="molecule type" value="Genomic_DNA"/>
</dbReference>
<feature type="signal peptide" evidence="7">
    <location>
        <begin position="1"/>
        <end position="21"/>
    </location>
</feature>
<feature type="active site" evidence="6">
    <location>
        <position position="547"/>
    </location>
</feature>
<reference evidence="12 13" key="1">
    <citation type="submission" date="2011-09" db="EMBL/GenBank/DDBJ databases">
        <title>The permanent draft genome of Caldithrix abyssi DSM 13497.</title>
        <authorList>
            <consortium name="US DOE Joint Genome Institute (JGI-PGF)"/>
            <person name="Lucas S."/>
            <person name="Han J."/>
            <person name="Lapidus A."/>
            <person name="Bruce D."/>
            <person name="Goodwin L."/>
            <person name="Pitluck S."/>
            <person name="Peters L."/>
            <person name="Kyrpides N."/>
            <person name="Mavromatis K."/>
            <person name="Ivanova N."/>
            <person name="Mikhailova N."/>
            <person name="Chertkov O."/>
            <person name="Detter J.C."/>
            <person name="Tapia R."/>
            <person name="Han C."/>
            <person name="Land M."/>
            <person name="Hauser L."/>
            <person name="Markowitz V."/>
            <person name="Cheng J.-F."/>
            <person name="Hugenholtz P."/>
            <person name="Woyke T."/>
            <person name="Wu D."/>
            <person name="Spring S."/>
            <person name="Brambilla E."/>
            <person name="Klenk H.-P."/>
            <person name="Eisen J.A."/>
        </authorList>
    </citation>
    <scope>NUCLEOTIDE SEQUENCE [LARGE SCALE GENOMIC DNA]</scope>
    <source>
        <strain evidence="12 13">DSM 13497</strain>
    </source>
</reference>
<dbReference type="GO" id="GO:0030245">
    <property type="term" value="P:cellulose catabolic process"/>
    <property type="evidence" value="ECO:0007669"/>
    <property type="project" value="UniProtKB-KW"/>
</dbReference>
<keyword evidence="2 6" id="KW-0378">Hydrolase</keyword>
<dbReference type="Pfam" id="PF00759">
    <property type="entry name" value="Glyco_hydro_9"/>
    <property type="match status" value="1"/>
</dbReference>
<dbReference type="EC" id="3.2.1.4" evidence="7"/>
<dbReference type="CDD" id="cd02850">
    <property type="entry name" value="E_set_Cellulase_N"/>
    <property type="match status" value="1"/>
</dbReference>
<keyword evidence="4 6" id="KW-0326">Glycosidase</keyword>
<gene>
    <name evidence="11" type="ORF">Cabys_1959</name>
    <name evidence="12" type="ORF">Calab_3082</name>
</gene>
<dbReference type="HOGENOM" id="CLU_006010_2_1_0"/>
<dbReference type="InterPro" id="IPR001701">
    <property type="entry name" value="Glyco_hydro_9"/>
</dbReference>
<dbReference type="PaxDb" id="880073-Calab_3082"/>
<evidence type="ECO:0000256" key="7">
    <source>
        <dbReference type="RuleBase" id="RU361166"/>
    </source>
</evidence>
<dbReference type="STRING" id="880073.Cabys_1959"/>
<dbReference type="InterPro" id="IPR008928">
    <property type="entry name" value="6-hairpin_glycosidase_sf"/>
</dbReference>
<dbReference type="InterPro" id="IPR014756">
    <property type="entry name" value="Ig_E-set"/>
</dbReference>
<reference evidence="11 14" key="2">
    <citation type="submission" date="2016-11" db="EMBL/GenBank/DDBJ databases">
        <title>Genomic analysis of Caldithrix abyssi and proposal of a novel bacterial phylum Caldithrichaeota.</title>
        <authorList>
            <person name="Kublanov I."/>
            <person name="Sigalova O."/>
            <person name="Gavrilov S."/>
            <person name="Lebedinsky A."/>
            <person name="Ivanova N."/>
            <person name="Daum C."/>
            <person name="Reddy T."/>
            <person name="Klenk H.P."/>
            <person name="Goker M."/>
            <person name="Reva O."/>
            <person name="Miroshnichenko M."/>
            <person name="Kyprides N."/>
            <person name="Woyke T."/>
            <person name="Gelfand M."/>
        </authorList>
    </citation>
    <scope>NUCLEOTIDE SEQUENCE [LARGE SCALE GENOMIC DNA]</scope>
    <source>
        <strain evidence="11 14">LF13</strain>
    </source>
</reference>
<keyword evidence="13" id="KW-1185">Reference proteome</keyword>
<dbReference type="Proteomes" id="UP000183868">
    <property type="component" value="Chromosome"/>
</dbReference>
<evidence type="ECO:0000256" key="4">
    <source>
        <dbReference type="ARBA" id="ARBA00023295"/>
    </source>
</evidence>
<evidence type="ECO:0000259" key="10">
    <source>
        <dbReference type="Pfam" id="PF13860"/>
    </source>
</evidence>
<dbReference type="PANTHER" id="PTHR22298">
    <property type="entry name" value="ENDO-1,4-BETA-GLUCANASE"/>
    <property type="match status" value="1"/>
</dbReference>
<evidence type="ECO:0000256" key="6">
    <source>
        <dbReference type="PROSITE-ProRule" id="PRU10060"/>
    </source>
</evidence>
<feature type="domain" description="FlgD/Vpr Ig-like" evidence="10">
    <location>
        <begin position="598"/>
        <end position="659"/>
    </location>
</feature>
<evidence type="ECO:0000256" key="3">
    <source>
        <dbReference type="ARBA" id="ARBA00023277"/>
    </source>
</evidence>
<dbReference type="InterPro" id="IPR033126">
    <property type="entry name" value="Glyco_hydro_9_Asp/Glu_AS"/>
</dbReference>
<keyword evidence="5 6" id="KW-0624">Polysaccharide degradation</keyword>
<dbReference type="EMBL" id="CP018099">
    <property type="protein sequence ID" value="APF18708.1"/>
    <property type="molecule type" value="Genomic_DNA"/>
</dbReference>
<dbReference type="InterPro" id="IPR025965">
    <property type="entry name" value="FlgD/Vpr_Ig-like"/>
</dbReference>
<evidence type="ECO:0000256" key="5">
    <source>
        <dbReference type="ARBA" id="ARBA00023326"/>
    </source>
</evidence>
<dbReference type="eggNOG" id="COG3291">
    <property type="taxonomic scope" value="Bacteria"/>
</dbReference>
<feature type="active site" evidence="6">
    <location>
        <position position="538"/>
    </location>
</feature>
<dbReference type="InParanoid" id="H1XTS1"/>
<evidence type="ECO:0000259" key="9">
    <source>
        <dbReference type="Pfam" id="PF02927"/>
    </source>
</evidence>
<evidence type="ECO:0000313" key="13">
    <source>
        <dbReference type="Proteomes" id="UP000004671"/>
    </source>
</evidence>
<sequence length="672" mass="74792" precursor="true">MGKVKQRALFFLLIITIVSSAQSTVFVNQVGYLPDHLKMAYTDHAAESFSLIDLTNNRAVFSGEVVLLKENDPSSGLDVYLLDFSGFQSTGRFKIRLNDGEESVPFEISDSVFSRVADRALKGLYYQRCGMTLEEAFAGVFNHGTCHSADAIGHSTCEHSGYLNVRGGWHDAGDYGKYVAPAAHALSYLLMLAEYFPSFLISDRLDIPESGNGIPDMLDEARYELQWLLTMQDANSGGVFFKVTTKNFVGYVMPHKSFDARYLYQISSTATADFAAIMARAYRVYKDYDSTFASQCLSAAQHAWSYLEAHPAIVPDGGFQNPADTKTGEYGDADDGDERLWAAAELFEATAATEFNDYFLNHYQDEEIIQGPAGWQYVKPLALITYLKSAQPTADENARNIIQNALDDYCRNQVAIADEDGFHVALEGWEYYWGSNSVALNKALILIFMFEETGKKEYFATALHQLNYILGCNAHNMTFVTGLGTNAPRHIHHSPSIADGVQEPVPGLMAGGPNKYLNDLVLQLHFNANTPPALCYVDDQESYASNEVAVYWNAPLIFVGAYFNQGRGPVSLDSQPGSRDLSLFLAQNFPNPFNNQTAIVFKLEERSPVTLEVFDMRGEKVRALLSDVRGPGYYRIIWDGKNGAGQVVASGLYLYRLKTDRRVIVKKIVFIR</sequence>
<accession>H1XTS1</accession>
<dbReference type="Proteomes" id="UP000004671">
    <property type="component" value="Chromosome"/>
</dbReference>
<dbReference type="AlphaFoldDB" id="H1XTS1"/>
<proteinExistence type="inferred from homology"/>
<dbReference type="SUPFAM" id="SSF48208">
    <property type="entry name" value="Six-hairpin glycosidases"/>
    <property type="match status" value="1"/>
</dbReference>
<evidence type="ECO:0000256" key="2">
    <source>
        <dbReference type="ARBA" id="ARBA00022801"/>
    </source>
</evidence>
<dbReference type="InterPro" id="IPR026444">
    <property type="entry name" value="Secre_tail"/>
</dbReference>
<dbReference type="Pfam" id="PF02927">
    <property type="entry name" value="CelD_N"/>
    <property type="match status" value="1"/>
</dbReference>